<dbReference type="AlphaFoldDB" id="A0AB38N5W7"/>
<evidence type="ECO:0000313" key="2">
    <source>
        <dbReference type="EMBL" id="TID43154.1"/>
    </source>
</evidence>
<dbReference type="EMBL" id="QFGG01000005">
    <property type="protein sequence ID" value="TID43154.1"/>
    <property type="molecule type" value="Genomic_DNA"/>
</dbReference>
<evidence type="ECO:0000313" key="1">
    <source>
        <dbReference type="EMBL" id="PUT48329.1"/>
    </source>
</evidence>
<sequence length="794" mass="90079">MTLLTVLRPVGLKTLTFMLSLFIFINSHASGGYDEERGLSGKHSPDFPLNGYVKGQLGVISPQYRLSYLIIAYRYLSNNPLSEKEQRHVLDSFAAYFSGLFVGENDFRVDLNQSNTAIAARIYHTSTAYVEKQLSHRWKESSQSPLSERVKTLIQACPAHVKPFTRFQLACQRLKAIANELEAASLPEETKHGVLQAWLNAQDLLFDGESDGHAVREAIHQIPVDHLPLMQLDTDYLKAVSYFNSQSEADQIQAYERLTRLAQNKQYPWHEWAAYLSYRALTRAACQEFNSGMARPEQIQRLNDALIGMQNVTREARDLTVKQAAKQYTRIIKGRLAPKETLLEEVRAMSQKITRTHFSDLIFYTDLLTWNSVEPLDLNAISPIETPPQGSELLLWISHYLSTDKQKTFPVAYTHWVKSPENRAWLLVALNNISEATPSQQHTLLNAAQGVTVQQPGFFSIRSALIRALSTLEGDHRLALVKRHALIDNTLAQLKEGQDFSTRRHFAKMGIPLADSLDSLLSYGFFIPSTQMLTLYPSEPPTAHPYFSPLEFSQALNHLPLSMLVKAIDSNRLPPDAQRELAASVWARAMVLHQYSVADKLALKTARLNPAMKNTLLLSLKAKNQDERLKIVVKALLYFPELSPIINLKNTWTPEIGYSTVHYGIKPRKITSRNSHTYWCNHGAINTAIYDDKPDPEFSWPNLFTVLQRKQLAHEQAQLQKLPNGAVWLADKANELAKKYPHDQENAELLALAINVTRVLACYEPNAPASQRAYVTLKRLYPESEGAKRTRYYY</sequence>
<keyword evidence="3" id="KW-1185">Reference proteome</keyword>
<dbReference type="EMBL" id="QCXM01000004">
    <property type="protein sequence ID" value="PUT48329.1"/>
    <property type="molecule type" value="Genomic_DNA"/>
</dbReference>
<proteinExistence type="predicted"/>
<organism evidence="2 4">
    <name type="scientific">Legionella taurinensis</name>
    <dbReference type="NCBI Taxonomy" id="70611"/>
    <lineage>
        <taxon>Bacteria</taxon>
        <taxon>Pseudomonadati</taxon>
        <taxon>Pseudomonadota</taxon>
        <taxon>Gammaproteobacteria</taxon>
        <taxon>Legionellales</taxon>
        <taxon>Legionellaceae</taxon>
        <taxon>Legionella</taxon>
    </lineage>
</organism>
<reference evidence="1 3" key="1">
    <citation type="submission" date="2018-04" db="EMBL/GenBank/DDBJ databases">
        <title>Whole genome sequence comparison of clinical and drinking water Legionella pneumophila isolates associated with the Flint Water Crisis.</title>
        <authorList>
            <person name="Garner E."/>
            <person name="Brown C."/>
            <person name="Schwake O."/>
            <person name="Coil D."/>
            <person name="Jospin G."/>
            <person name="Eisen J."/>
            <person name="Edwards M."/>
            <person name="Pruden A."/>
        </authorList>
    </citation>
    <scope>NUCLEOTIDE SEQUENCE [LARGE SCALE GENOMIC DNA]</scope>
    <source>
        <strain evidence="1 3">Genessee03</strain>
    </source>
</reference>
<reference evidence="2 4" key="2">
    <citation type="submission" date="2018-04" db="EMBL/GenBank/DDBJ databases">
        <title>Whole genome sequence comparison of clinical and drinking water Legionella pneumophila isolates.</title>
        <authorList>
            <person name="Garner E."/>
        </authorList>
    </citation>
    <scope>NUCLEOTIDE SEQUENCE [LARGE SCALE GENOMIC DNA]</scope>
    <source>
        <strain evidence="2 4">WH02</strain>
    </source>
</reference>
<gene>
    <name evidence="1" type="ORF">DB745_05000</name>
    <name evidence="2" type="ORF">DIZ81_06600</name>
</gene>
<name>A0AB38N5W7_9GAMM</name>
<evidence type="ECO:0000313" key="3">
    <source>
        <dbReference type="Proteomes" id="UP000251035"/>
    </source>
</evidence>
<comment type="caution">
    <text evidence="2">The sequence shown here is derived from an EMBL/GenBank/DDBJ whole genome shotgun (WGS) entry which is preliminary data.</text>
</comment>
<evidence type="ECO:0000313" key="4">
    <source>
        <dbReference type="Proteomes" id="UP000306421"/>
    </source>
</evidence>
<evidence type="ECO:0008006" key="5">
    <source>
        <dbReference type="Google" id="ProtNLM"/>
    </source>
</evidence>
<accession>A0AB38N5W7</accession>
<protein>
    <recommendedName>
        <fullName evidence="5">Secreted protein</fullName>
    </recommendedName>
</protein>
<dbReference type="Proteomes" id="UP000306421">
    <property type="component" value="Unassembled WGS sequence"/>
</dbReference>
<dbReference type="RefSeq" id="WP_108292539.1">
    <property type="nucleotide sequence ID" value="NZ_JAWVLH010000004.1"/>
</dbReference>
<dbReference type="Proteomes" id="UP000251035">
    <property type="component" value="Unassembled WGS sequence"/>
</dbReference>